<dbReference type="OrthoDB" id="9803207at2"/>
<organism evidence="1 2">
    <name type="scientific">Flavobacterium cupreum</name>
    <dbReference type="NCBI Taxonomy" id="2133766"/>
    <lineage>
        <taxon>Bacteria</taxon>
        <taxon>Pseudomonadati</taxon>
        <taxon>Bacteroidota</taxon>
        <taxon>Flavobacteriia</taxon>
        <taxon>Flavobacteriales</taxon>
        <taxon>Flavobacteriaceae</taxon>
        <taxon>Flavobacterium</taxon>
    </lineage>
</organism>
<dbReference type="RefSeq" id="WP_127337208.1">
    <property type="nucleotide sequence ID" value="NZ_QWDM01000002.1"/>
</dbReference>
<comment type="caution">
    <text evidence="1">The sequence shown here is derived from an EMBL/GenBank/DDBJ whole genome shotgun (WGS) entry which is preliminary data.</text>
</comment>
<proteinExistence type="predicted"/>
<name>A0A434AC72_9FLAO</name>
<protein>
    <submittedName>
        <fullName evidence="1">DUF3037 domain-containing protein</fullName>
    </submittedName>
</protein>
<dbReference type="EMBL" id="QWDM01000002">
    <property type="protein sequence ID" value="RUT71964.1"/>
    <property type="molecule type" value="Genomic_DNA"/>
</dbReference>
<sequence length="127" mass="14486">MQDNHLYEYAVIRVVPRVEREEFLNIGIILFCKRAKFIKVLFHINTAKIEALSDDFDIEQLECNLTSLAKIANGAKDGGPIAEMDIPSRFRWLTAIRSSAIQTSRPHPGLCEDLENTIQRLFAELVL</sequence>
<dbReference type="Proteomes" id="UP000288102">
    <property type="component" value="Unassembled WGS sequence"/>
</dbReference>
<dbReference type="InterPro" id="IPR021398">
    <property type="entry name" value="DUF3037"/>
</dbReference>
<evidence type="ECO:0000313" key="1">
    <source>
        <dbReference type="EMBL" id="RUT71964.1"/>
    </source>
</evidence>
<dbReference type="Pfam" id="PF11236">
    <property type="entry name" value="DUF3037"/>
    <property type="match status" value="1"/>
</dbReference>
<accession>A0A434AC72</accession>
<gene>
    <name evidence="1" type="ORF">D0817_04555</name>
</gene>
<evidence type="ECO:0000313" key="2">
    <source>
        <dbReference type="Proteomes" id="UP000288102"/>
    </source>
</evidence>
<reference evidence="2" key="1">
    <citation type="journal article" date="2019" name="Syst. Appl. Microbiol.">
        <title>Flavobacterium circumlabens sp. nov. and Flavobacterium cupreum sp. nov., two psychrotrophic species isolated from Antarctic environmental samples.</title>
        <authorList>
            <person name="Kralova S."/>
            <person name="Busse H.-J."/>
            <person name="Svec P."/>
            <person name="Maslanova I."/>
            <person name="Stankova E."/>
            <person name="Bartak M."/>
            <person name="Sedlacek I."/>
        </authorList>
    </citation>
    <scope>NUCLEOTIDE SEQUENCE [LARGE SCALE GENOMIC DNA]</scope>
    <source>
        <strain evidence="2">CCM 8825</strain>
    </source>
</reference>
<keyword evidence="2" id="KW-1185">Reference proteome</keyword>
<dbReference type="AlphaFoldDB" id="A0A434AC72"/>